<feature type="coiled-coil region" evidence="5">
    <location>
        <begin position="164"/>
        <end position="191"/>
    </location>
</feature>
<dbReference type="SUPFAM" id="SSF52540">
    <property type="entry name" value="P-loop containing nucleoside triphosphate hydrolases"/>
    <property type="match status" value="1"/>
</dbReference>
<dbReference type="PANTHER" id="PTHR47972">
    <property type="entry name" value="KINESIN-LIKE PROTEIN KLP-3"/>
    <property type="match status" value="1"/>
</dbReference>
<evidence type="ECO:0000256" key="5">
    <source>
        <dbReference type="SAM" id="Coils"/>
    </source>
</evidence>
<keyword evidence="9" id="KW-1185">Reference proteome</keyword>
<organism evidence="8 9">
    <name type="scientific">Tetrapisispora phaffii (strain ATCC 24235 / CBS 4417 / NBRC 1672 / NRRL Y-8282 / UCD 70-5)</name>
    <name type="common">Yeast</name>
    <name type="synonym">Fabospora phaffii</name>
    <dbReference type="NCBI Taxonomy" id="1071381"/>
    <lineage>
        <taxon>Eukaryota</taxon>
        <taxon>Fungi</taxon>
        <taxon>Dikarya</taxon>
        <taxon>Ascomycota</taxon>
        <taxon>Saccharomycotina</taxon>
        <taxon>Saccharomycetes</taxon>
        <taxon>Saccharomycetales</taxon>
        <taxon>Saccharomycetaceae</taxon>
        <taxon>Tetrapisispora</taxon>
    </lineage>
</organism>
<evidence type="ECO:0000256" key="2">
    <source>
        <dbReference type="ARBA" id="ARBA00022840"/>
    </source>
</evidence>
<dbReference type="PRINTS" id="PR00380">
    <property type="entry name" value="KINESINHEAVY"/>
</dbReference>
<evidence type="ECO:0000313" key="9">
    <source>
        <dbReference type="Proteomes" id="UP000005666"/>
    </source>
</evidence>
<comment type="similarity">
    <text evidence="3 4">Belongs to the TRAFAC class myosin-kinesin ATPase superfamily. Kinesin family.</text>
</comment>
<dbReference type="eggNOG" id="KOG0239">
    <property type="taxonomic scope" value="Eukaryota"/>
</dbReference>
<sequence length="672" mass="78933">MEILRTPERNHVSKSKIPSPILTSTSPKFFKQRDDDVSDKLSNHITLSYKEKITELNNLQQELYDKKLGFDLLKDELFEEAQKLNFLKLQFDKLQTEKLMKNRRYRNQFIEYTNYSQEQDNKLKVLREGFEINKEQMRIENDSKVNKIMKEYSLKIATLNENQMFSMKKSRENLLDEVEKVNNEIKLLNYDEQFEEAYNAYEVVKRSEWLEEYHASWKSALEETENLNGEKSKLLKRLSLLKKAHKAMKEQTKSLENRLSTLQHESNKIESTISQIRYSIQEKESLIEEFSGVKPQLLQEITNWKKRTLLLDEEFKREESLRRINHNKIQELRGNIRVYCRLRPYIKDEAATSNSDGYIFIKPFDANAGQQRIIVNDLKQLHAFTFDKIFGMQDDNYEVFDDIKNLVQSSLDGYNVCIFTYGQTGSGKTYTMLNEKDGIIMQTIEYIVHFAGNLHKLGWEYELEVEFIEIYNETIRDLLNPEAKHQHVIRHDDKKGTTEVTNTHKITIKLTHNEDDEIAKSAQIRQLIRNGNNTRNTKSTHMNNASSRSHSVFMMKITGHNRITQEHSTGRLNLVDLAGSERLQQQEQITSQETLKETTSINKSLTCLADVIHSMKHRQPYIPFRNSKLTYLLKNSLINKSKTLMYVNISPNINSIRETINSLRLARKVNTG</sequence>
<dbReference type="OMA" id="WEYELEV"/>
<evidence type="ECO:0000256" key="3">
    <source>
        <dbReference type="PROSITE-ProRule" id="PRU00283"/>
    </source>
</evidence>
<dbReference type="GO" id="GO:0008017">
    <property type="term" value="F:microtubule binding"/>
    <property type="evidence" value="ECO:0007669"/>
    <property type="project" value="InterPro"/>
</dbReference>
<dbReference type="InterPro" id="IPR019821">
    <property type="entry name" value="Kinesin_motor_CS"/>
</dbReference>
<dbReference type="GO" id="GO:0005874">
    <property type="term" value="C:microtubule"/>
    <property type="evidence" value="ECO:0007669"/>
    <property type="project" value="UniProtKB-KW"/>
</dbReference>
<keyword evidence="1 3" id="KW-0547">Nucleotide-binding</keyword>
<dbReference type="SMART" id="SM00129">
    <property type="entry name" value="KISc"/>
    <property type="match status" value="1"/>
</dbReference>
<dbReference type="Proteomes" id="UP000005666">
    <property type="component" value="Chromosome 4"/>
</dbReference>
<feature type="region of interest" description="Disordered" evidence="6">
    <location>
        <begin position="1"/>
        <end position="20"/>
    </location>
</feature>
<dbReference type="EMBL" id="HE612859">
    <property type="protein sequence ID" value="CCE63052.1"/>
    <property type="molecule type" value="Genomic_DNA"/>
</dbReference>
<dbReference type="PANTHER" id="PTHR47972:SF28">
    <property type="entry name" value="KINESIN-LIKE PROTEIN KLP-3"/>
    <property type="match status" value="1"/>
</dbReference>
<accession>G8BRX7</accession>
<feature type="coiled-coil region" evidence="5">
    <location>
        <begin position="231"/>
        <end position="272"/>
    </location>
</feature>
<dbReference type="RefSeq" id="XP_003685486.1">
    <property type="nucleotide sequence ID" value="XM_003685438.1"/>
</dbReference>
<evidence type="ECO:0000259" key="7">
    <source>
        <dbReference type="PROSITE" id="PS50067"/>
    </source>
</evidence>
<dbReference type="GO" id="GO:0005524">
    <property type="term" value="F:ATP binding"/>
    <property type="evidence" value="ECO:0007669"/>
    <property type="project" value="UniProtKB-UniRule"/>
</dbReference>
<dbReference type="InterPro" id="IPR001752">
    <property type="entry name" value="Kinesin_motor_dom"/>
</dbReference>
<feature type="compositionally biased region" description="Basic and acidic residues" evidence="6">
    <location>
        <begin position="1"/>
        <end position="11"/>
    </location>
</feature>
<dbReference type="PROSITE" id="PS00411">
    <property type="entry name" value="KINESIN_MOTOR_1"/>
    <property type="match status" value="1"/>
</dbReference>
<dbReference type="Pfam" id="PF00225">
    <property type="entry name" value="Kinesin"/>
    <property type="match status" value="1"/>
</dbReference>
<dbReference type="KEGG" id="tpf:TPHA_0D04190"/>
<dbReference type="InterPro" id="IPR036961">
    <property type="entry name" value="Kinesin_motor_dom_sf"/>
</dbReference>
<dbReference type="GO" id="GO:0003777">
    <property type="term" value="F:microtubule motor activity"/>
    <property type="evidence" value="ECO:0007669"/>
    <property type="project" value="InterPro"/>
</dbReference>
<dbReference type="HOGENOM" id="CLU_001485_12_4_1"/>
<gene>
    <name evidence="8" type="primary">TPHA0D04190</name>
    <name evidence="8" type="ordered locus">TPHA_0D04190</name>
</gene>
<dbReference type="InterPro" id="IPR027417">
    <property type="entry name" value="P-loop_NTPase"/>
</dbReference>
<reference evidence="8 9" key="1">
    <citation type="journal article" date="2011" name="Proc. Natl. Acad. Sci. U.S.A.">
        <title>Evolutionary erosion of yeast sex chromosomes by mating-type switching accidents.</title>
        <authorList>
            <person name="Gordon J.L."/>
            <person name="Armisen D."/>
            <person name="Proux-Wera E."/>
            <person name="Oheigeartaigh S.S."/>
            <person name="Byrne K.P."/>
            <person name="Wolfe K.H."/>
        </authorList>
    </citation>
    <scope>NUCLEOTIDE SEQUENCE [LARGE SCALE GENOMIC DNA]</scope>
    <source>
        <strain evidence="9">ATCC 24235 / CBS 4417 / NBRC 1672 / NRRL Y-8282 / UCD 70-5</strain>
    </source>
</reference>
<proteinExistence type="inferred from homology"/>
<keyword evidence="2 3" id="KW-0067">ATP-binding</keyword>
<feature type="domain" description="Kinesin motor" evidence="7">
    <location>
        <begin position="335"/>
        <end position="672"/>
    </location>
</feature>
<dbReference type="STRING" id="1071381.G8BRX7"/>
<keyword evidence="3 4" id="KW-0505">Motor protein</keyword>
<dbReference type="OrthoDB" id="3176171at2759"/>
<keyword evidence="5" id="KW-0175">Coiled coil</keyword>
<dbReference type="PROSITE" id="PS50067">
    <property type="entry name" value="KINESIN_MOTOR_2"/>
    <property type="match status" value="1"/>
</dbReference>
<evidence type="ECO:0000256" key="4">
    <source>
        <dbReference type="RuleBase" id="RU000394"/>
    </source>
</evidence>
<dbReference type="InterPro" id="IPR027640">
    <property type="entry name" value="Kinesin-like_fam"/>
</dbReference>
<dbReference type="GO" id="GO:0007018">
    <property type="term" value="P:microtubule-based movement"/>
    <property type="evidence" value="ECO:0007669"/>
    <property type="project" value="InterPro"/>
</dbReference>
<dbReference type="AlphaFoldDB" id="G8BRX7"/>
<evidence type="ECO:0000313" key="8">
    <source>
        <dbReference type="EMBL" id="CCE63052.1"/>
    </source>
</evidence>
<protein>
    <recommendedName>
        <fullName evidence="4">Kinesin-like protein</fullName>
    </recommendedName>
</protein>
<dbReference type="GeneID" id="11530945"/>
<evidence type="ECO:0000256" key="1">
    <source>
        <dbReference type="ARBA" id="ARBA00022741"/>
    </source>
</evidence>
<dbReference type="Gene3D" id="3.40.850.10">
    <property type="entry name" value="Kinesin motor domain"/>
    <property type="match status" value="1"/>
</dbReference>
<feature type="binding site" evidence="3">
    <location>
        <begin position="422"/>
        <end position="429"/>
    </location>
    <ligand>
        <name>ATP</name>
        <dbReference type="ChEBI" id="CHEBI:30616"/>
    </ligand>
</feature>
<evidence type="ECO:0000256" key="6">
    <source>
        <dbReference type="SAM" id="MobiDB-lite"/>
    </source>
</evidence>
<name>G8BRX7_TETPH</name>
<keyword evidence="4" id="KW-0493">Microtubule</keyword>